<feature type="non-terminal residue" evidence="2">
    <location>
        <position position="1"/>
    </location>
</feature>
<dbReference type="AlphaFoldDB" id="A0A146K0D8"/>
<reference evidence="2" key="1">
    <citation type="submission" date="2015-07" db="EMBL/GenBank/DDBJ databases">
        <title>Adaptation to a free-living lifestyle via gene acquisitions in the diplomonad Trepomonas sp. PC1.</title>
        <authorList>
            <person name="Xu F."/>
            <person name="Jerlstrom-Hultqvist J."/>
            <person name="Kolisko M."/>
            <person name="Simpson A.G.B."/>
            <person name="Roger A.J."/>
            <person name="Svard S.G."/>
            <person name="Andersson J.O."/>
        </authorList>
    </citation>
    <scope>NUCLEOTIDE SEQUENCE</scope>
    <source>
        <strain evidence="2">PC1</strain>
    </source>
</reference>
<organism evidence="2">
    <name type="scientific">Trepomonas sp. PC1</name>
    <dbReference type="NCBI Taxonomy" id="1076344"/>
    <lineage>
        <taxon>Eukaryota</taxon>
        <taxon>Metamonada</taxon>
        <taxon>Diplomonadida</taxon>
        <taxon>Hexamitidae</taxon>
        <taxon>Hexamitinae</taxon>
        <taxon>Trepomonas</taxon>
    </lineage>
</organism>
<proteinExistence type="predicted"/>
<name>A0A146K0D8_9EUKA</name>
<feature type="region of interest" description="Disordered" evidence="1">
    <location>
        <begin position="596"/>
        <end position="616"/>
    </location>
</feature>
<evidence type="ECO:0000313" key="2">
    <source>
        <dbReference type="EMBL" id="JAP90402.1"/>
    </source>
</evidence>
<sequence>DFGDIDENFIDNETQSVIDSKINIENFYAKVNNYALLYQIIFGFNADRSKSSVIWVFENIRGLFTQIPSPQISYQQIDVLTSTQINYTNITIILGQQFTRYYDQLNFIQTNITIQLKEKYVNQQVCLNDIMFDIMVSQGEQNGFKMFDLAYMFNLFADTDNFISNIADTMLKNRQYNVLKTLFQNHVINYETFNPIKNINYKSGKIQIGLNPQAVLNIKQDTGSEMIKHVAQKYNYVTMLFYYLIQDAANNLRGIVTFTYDSPICDQLKFNQSVAEFPVSHQDSVSHLLHSIKIYKEQLKNNISIDQLLKHHQKVNVQYEKLDLVLRHSYNRQLIQDIFGFLSQFIDDLSIDDFVYNNYRKNFYQLAQVFKQYACQEFEAPTFFIGGGAISQTVQKFCQNITLHSLQNKTIFEQLKFTIQRGKQFYFAFNDNQALIKGQQFVTHQQFLKINESKERIKKYCIHYNQQQLYFCKVKTFCQNRLNISIADQSTAFYVQADTSTTTFIAENQNNLKNCIVNKSDLDRFNQSRLNRKMSSTCLIVLNEVQKFASQFAGKYIIGQQINYQAISNIFRNETITHSVLSKIFSFDSVENINKTTQRNENIPQQRQRGSQRGNPTVQAEVINAENWMDQLYETKQPLFPNNPQFQITVPKLTRAFNNDQEFIINIPVSKILCSILLFFKNRYFQHIETIEQILNDLQISFTVPNKITAEHLYFIRQCSKEVGLSHNLVFVHESLSTFAHILKFYEQRYQLLQNGIYVMVITKQTQTEVSIIGLQQFKRNEVDREEFNQRMEQKQNFCIHFGHKDVQDIFLQRSGLADLKLSEAQKQNIYDCFDLQYLGAINQCFMINSETEAQSEMFLSFCNVCDSQCEWKRCERLDNQFVELVIAFKPRLICDTINEVSGKICDAIKQKIVEITKIDILYAISKFILIPFGDLGNNALFIEQMNKMILELNKHTNYEVQQFSNLVSQQPQKNKRWLEVYKDACWMGVGIGGLFLDDEKDHVQLHQIYQ</sequence>
<evidence type="ECO:0000256" key="1">
    <source>
        <dbReference type="SAM" id="MobiDB-lite"/>
    </source>
</evidence>
<gene>
    <name evidence="2" type="ORF">TPC1_30103</name>
</gene>
<protein>
    <submittedName>
        <fullName evidence="2">Uncharacterized protein</fullName>
    </submittedName>
</protein>
<accession>A0A146K0D8</accession>
<dbReference type="EMBL" id="GDID01006204">
    <property type="protein sequence ID" value="JAP90402.1"/>
    <property type="molecule type" value="Transcribed_RNA"/>
</dbReference>